<sequence length="122" mass="14036">MAVMPLMFFVQMFRLVSSDKVQRGKLLFVGDTWPCFSSYGTLLLRAIGRNMGAFDLIHCQFDIIEVYFRMKSRTSRTKLLVIDNNPPTMPAISQHKIIQLTLKSYLSKNLKIQSVTCSLRLD</sequence>
<keyword evidence="3" id="KW-1185">Reference proteome</keyword>
<proteinExistence type="predicted"/>
<evidence type="ECO:0000313" key="2">
    <source>
        <dbReference type="EMBL" id="KAK4344278.1"/>
    </source>
</evidence>
<gene>
    <name evidence="2" type="ORF">RND71_037372</name>
</gene>
<dbReference type="AlphaFoldDB" id="A0AAE1R382"/>
<name>A0AAE1R382_9SOLA</name>
<accession>A0AAE1R382</accession>
<reference evidence="2" key="1">
    <citation type="submission" date="2023-12" db="EMBL/GenBank/DDBJ databases">
        <title>Genome assembly of Anisodus tanguticus.</title>
        <authorList>
            <person name="Wang Y.-J."/>
        </authorList>
    </citation>
    <scope>NUCLEOTIDE SEQUENCE</scope>
    <source>
        <strain evidence="2">KB-2021</strain>
        <tissue evidence="2">Leaf</tissue>
    </source>
</reference>
<evidence type="ECO:0000313" key="3">
    <source>
        <dbReference type="Proteomes" id="UP001291623"/>
    </source>
</evidence>
<organism evidence="2 3">
    <name type="scientific">Anisodus tanguticus</name>
    <dbReference type="NCBI Taxonomy" id="243964"/>
    <lineage>
        <taxon>Eukaryota</taxon>
        <taxon>Viridiplantae</taxon>
        <taxon>Streptophyta</taxon>
        <taxon>Embryophyta</taxon>
        <taxon>Tracheophyta</taxon>
        <taxon>Spermatophyta</taxon>
        <taxon>Magnoliopsida</taxon>
        <taxon>eudicotyledons</taxon>
        <taxon>Gunneridae</taxon>
        <taxon>Pentapetalae</taxon>
        <taxon>asterids</taxon>
        <taxon>lamiids</taxon>
        <taxon>Solanales</taxon>
        <taxon>Solanaceae</taxon>
        <taxon>Solanoideae</taxon>
        <taxon>Hyoscyameae</taxon>
        <taxon>Anisodus</taxon>
    </lineage>
</organism>
<evidence type="ECO:0000256" key="1">
    <source>
        <dbReference type="SAM" id="SignalP"/>
    </source>
</evidence>
<dbReference type="Proteomes" id="UP001291623">
    <property type="component" value="Unassembled WGS sequence"/>
</dbReference>
<keyword evidence="1" id="KW-0732">Signal</keyword>
<feature type="chain" id="PRO_5042117615" evidence="1">
    <location>
        <begin position="19"/>
        <end position="122"/>
    </location>
</feature>
<dbReference type="EMBL" id="JAVYJV010000020">
    <property type="protein sequence ID" value="KAK4344278.1"/>
    <property type="molecule type" value="Genomic_DNA"/>
</dbReference>
<protein>
    <submittedName>
        <fullName evidence="2">Uncharacterized protein</fullName>
    </submittedName>
</protein>
<comment type="caution">
    <text evidence="2">The sequence shown here is derived from an EMBL/GenBank/DDBJ whole genome shotgun (WGS) entry which is preliminary data.</text>
</comment>
<feature type="signal peptide" evidence="1">
    <location>
        <begin position="1"/>
        <end position="18"/>
    </location>
</feature>